<proteinExistence type="predicted"/>
<protein>
    <submittedName>
        <fullName evidence="1">Uncharacterized protein</fullName>
    </submittedName>
</protein>
<comment type="caution">
    <text evidence="1">The sequence shown here is derived from an EMBL/GenBank/DDBJ whole genome shotgun (WGS) entry which is preliminary data.</text>
</comment>
<organism evidence="1 2">
    <name type="scientific">Microvirga aerilata</name>
    <dbReference type="NCBI Taxonomy" id="670292"/>
    <lineage>
        <taxon>Bacteria</taxon>
        <taxon>Pseudomonadati</taxon>
        <taxon>Pseudomonadota</taxon>
        <taxon>Alphaproteobacteria</taxon>
        <taxon>Hyphomicrobiales</taxon>
        <taxon>Methylobacteriaceae</taxon>
        <taxon>Microvirga</taxon>
    </lineage>
</organism>
<reference evidence="1" key="1">
    <citation type="submission" date="2021-01" db="EMBL/GenBank/DDBJ databases">
        <title>Microvirga sp.</title>
        <authorList>
            <person name="Kim M.K."/>
        </authorList>
    </citation>
    <scope>NUCLEOTIDE SEQUENCE</scope>
    <source>
        <strain evidence="1">5420S-16</strain>
    </source>
</reference>
<evidence type="ECO:0000313" key="1">
    <source>
        <dbReference type="EMBL" id="MBL0405889.1"/>
    </source>
</evidence>
<evidence type="ECO:0000313" key="2">
    <source>
        <dbReference type="Proteomes" id="UP000605848"/>
    </source>
</evidence>
<sequence>MDFIDIDTSQDMRLFIDPYAIEMRDDELSAELAHHITTFFEDVLTSLRKKDRVRAKFLTSNLGEPQETFLGMSKGKPQGRGMGRFDADQLLRALEASKAFKTGLITDLAEAELFIDGIGPDKISDLTTNLIRAPLIKYTHEQCDLHNVPLTKHVPIAPVWDPDTRDWRSEYQDLPVVAGIPVILVPKVLVRLKLSLNSQEYYNGTVLNFLKSEHLASNSGLVRLLKNKSRKVFKKDLKQKHPFSKEFLTEVTQKNPRLLEFYKELKGARGALENEDLERDYSETDFASMLSEKLKAIKSGSKHATEYHTAIAGILTFLFYPELVYPVLEEGLHGGRKRIDLTFTNWSNNGFFANAKVFASNPSKIYYCRM</sequence>
<accession>A0A936ZFB9</accession>
<dbReference type="RefSeq" id="WP_202062369.1">
    <property type="nucleotide sequence ID" value="NZ_JBHTFS010000001.1"/>
</dbReference>
<dbReference type="AlphaFoldDB" id="A0A936ZFB9"/>
<dbReference type="Proteomes" id="UP000605848">
    <property type="component" value="Unassembled WGS sequence"/>
</dbReference>
<name>A0A936ZFB9_9HYPH</name>
<gene>
    <name evidence="1" type="ORF">JKG68_18175</name>
</gene>
<keyword evidence="2" id="KW-1185">Reference proteome</keyword>
<dbReference type="EMBL" id="JAEQMY010000030">
    <property type="protein sequence ID" value="MBL0405889.1"/>
    <property type="molecule type" value="Genomic_DNA"/>
</dbReference>